<dbReference type="SUPFAM" id="SSF48452">
    <property type="entry name" value="TPR-like"/>
    <property type="match status" value="1"/>
</dbReference>
<dbReference type="GO" id="GO:0005829">
    <property type="term" value="C:cytosol"/>
    <property type="evidence" value="ECO:0007669"/>
    <property type="project" value="TreeGrafter"/>
</dbReference>
<dbReference type="InterPro" id="IPR011990">
    <property type="entry name" value="TPR-like_helical_dom_sf"/>
</dbReference>
<feature type="region of interest" description="Disordered" evidence="6">
    <location>
        <begin position="114"/>
        <end position="144"/>
    </location>
</feature>
<keyword evidence="8" id="KW-1185">Reference proteome</keyword>
<dbReference type="InterPro" id="IPR051982">
    <property type="entry name" value="CiliaryAsmbly_MitoImport"/>
</dbReference>
<feature type="compositionally biased region" description="Basic and acidic residues" evidence="6">
    <location>
        <begin position="183"/>
        <end position="204"/>
    </location>
</feature>
<evidence type="ECO:0000256" key="4">
    <source>
        <dbReference type="ARBA" id="ARBA00022803"/>
    </source>
</evidence>
<keyword evidence="4 5" id="KW-0802">TPR repeat</keyword>
<dbReference type="Pfam" id="PF00515">
    <property type="entry name" value="TPR_1"/>
    <property type="match status" value="1"/>
</dbReference>
<dbReference type="GO" id="GO:0005739">
    <property type="term" value="C:mitochondrion"/>
    <property type="evidence" value="ECO:0007669"/>
    <property type="project" value="TreeGrafter"/>
</dbReference>
<feature type="compositionally biased region" description="Polar residues" evidence="6">
    <location>
        <begin position="349"/>
        <end position="371"/>
    </location>
</feature>
<evidence type="ECO:0000256" key="6">
    <source>
        <dbReference type="SAM" id="MobiDB-lite"/>
    </source>
</evidence>
<comment type="caution">
    <text evidence="7">The sequence shown here is derived from an EMBL/GenBank/DDBJ whole genome shotgun (WGS) entry which is preliminary data.</text>
</comment>
<proteinExistence type="predicted"/>
<dbReference type="SMART" id="SM00028">
    <property type="entry name" value="TPR"/>
    <property type="match status" value="3"/>
</dbReference>
<sequence length="410" mass="47740">MTIPMRYDGTPEVDFFSLHSRKKKRIDVEMLDYGFVQKCEDVDELKGILAMLRSGKEGRYPDLERATEDRILAVLPEKERNKIITMRSGPSRSELKVEQEELKSWTKQIDEKNKALQEHKKASRSIPPVRGQAKTEKTPMNQPLITEVTAEDRKKQAIPAYDFRGWEKYDVEKAIAEVDQSEELSKEQARLQREEREKREKERKKELASLPSYVDLDELSKAEREVYALHEKQKGNECFKANENEEAVLYYTRSMAFDDSNAILYANRAMAHLRLKNFAQAEDDCTRAILLDANYCKAWTRRGMTRFRRGKYAGAIEDFQESLRLDPTSKEVKKLLSKTRSKWKEVDGTIQNNQASNDMSTSEPPAPQSESKPFKRFEIIEDDEESDEDDDDKDVPTPSKPFQRFEILEE</sequence>
<dbReference type="Gene3D" id="1.25.40.10">
    <property type="entry name" value="Tetratricopeptide repeat domain"/>
    <property type="match status" value="1"/>
</dbReference>
<comment type="subcellular location">
    <subcellularLocation>
        <location evidence="1">Cytoplasm</location>
    </subcellularLocation>
</comment>
<dbReference type="PROSITE" id="PS50005">
    <property type="entry name" value="TPR"/>
    <property type="match status" value="1"/>
</dbReference>
<accession>A0A8K1CT38</accession>
<organism evidence="7 8">
    <name type="scientific">Pythium oligandrum</name>
    <name type="common">Mycoparasitic fungus</name>
    <dbReference type="NCBI Taxonomy" id="41045"/>
    <lineage>
        <taxon>Eukaryota</taxon>
        <taxon>Sar</taxon>
        <taxon>Stramenopiles</taxon>
        <taxon>Oomycota</taxon>
        <taxon>Peronosporomycetes</taxon>
        <taxon>Pythiales</taxon>
        <taxon>Pythiaceae</taxon>
        <taxon>Pythium</taxon>
    </lineage>
</organism>
<feature type="region of interest" description="Disordered" evidence="6">
    <location>
        <begin position="180"/>
        <end position="204"/>
    </location>
</feature>
<name>A0A8K1CT38_PYTOL</name>
<dbReference type="GO" id="GO:0006626">
    <property type="term" value="P:protein targeting to mitochondrion"/>
    <property type="evidence" value="ECO:0007669"/>
    <property type="project" value="TreeGrafter"/>
</dbReference>
<dbReference type="OrthoDB" id="629492at2759"/>
<evidence type="ECO:0000313" key="8">
    <source>
        <dbReference type="Proteomes" id="UP000794436"/>
    </source>
</evidence>
<dbReference type="AlphaFoldDB" id="A0A8K1CT38"/>
<dbReference type="PANTHER" id="PTHR45984:SF1">
    <property type="entry name" value="SPAG1 AXONEMAL DYNEIN ASSEMBLY FACTOR"/>
    <property type="match status" value="1"/>
</dbReference>
<gene>
    <name evidence="7" type="ORF">Poli38472_001522</name>
</gene>
<evidence type="ECO:0000256" key="5">
    <source>
        <dbReference type="PROSITE-ProRule" id="PRU00339"/>
    </source>
</evidence>
<dbReference type="PANTHER" id="PTHR45984">
    <property type="entry name" value="RNA (RNA) POLYMERASE II ASSOCIATED PROTEIN HOMOLOG"/>
    <property type="match status" value="1"/>
</dbReference>
<feature type="repeat" description="TPR" evidence="5">
    <location>
        <begin position="296"/>
        <end position="329"/>
    </location>
</feature>
<feature type="compositionally biased region" description="Acidic residues" evidence="6">
    <location>
        <begin position="380"/>
        <end position="393"/>
    </location>
</feature>
<keyword evidence="2" id="KW-0963">Cytoplasm</keyword>
<dbReference type="Proteomes" id="UP000794436">
    <property type="component" value="Unassembled WGS sequence"/>
</dbReference>
<evidence type="ECO:0000313" key="7">
    <source>
        <dbReference type="EMBL" id="TMW69366.1"/>
    </source>
</evidence>
<dbReference type="Pfam" id="PF13181">
    <property type="entry name" value="TPR_8"/>
    <property type="match status" value="1"/>
</dbReference>
<reference evidence="7" key="1">
    <citation type="submission" date="2019-03" db="EMBL/GenBank/DDBJ databases">
        <title>Long read genome sequence of the mycoparasitic Pythium oligandrum ATCC 38472 isolated from sugarbeet rhizosphere.</title>
        <authorList>
            <person name="Gaulin E."/>
        </authorList>
    </citation>
    <scope>NUCLEOTIDE SEQUENCE</scope>
    <source>
        <strain evidence="7">ATCC 38472_TT</strain>
    </source>
</reference>
<evidence type="ECO:0000256" key="3">
    <source>
        <dbReference type="ARBA" id="ARBA00022737"/>
    </source>
</evidence>
<feature type="region of interest" description="Disordered" evidence="6">
    <location>
        <begin position="346"/>
        <end position="410"/>
    </location>
</feature>
<dbReference type="InterPro" id="IPR019734">
    <property type="entry name" value="TPR_rpt"/>
</dbReference>
<evidence type="ECO:0000256" key="2">
    <source>
        <dbReference type="ARBA" id="ARBA00022490"/>
    </source>
</evidence>
<evidence type="ECO:0000256" key="1">
    <source>
        <dbReference type="ARBA" id="ARBA00004496"/>
    </source>
</evidence>
<dbReference type="EMBL" id="SPLM01000001">
    <property type="protein sequence ID" value="TMW69366.1"/>
    <property type="molecule type" value="Genomic_DNA"/>
</dbReference>
<dbReference type="GO" id="GO:0031072">
    <property type="term" value="F:heat shock protein binding"/>
    <property type="evidence" value="ECO:0007669"/>
    <property type="project" value="TreeGrafter"/>
</dbReference>
<protein>
    <submittedName>
        <fullName evidence="7">Uncharacterized protein</fullName>
    </submittedName>
</protein>
<keyword evidence="3" id="KW-0677">Repeat</keyword>